<organism evidence="4 5">
    <name type="scientific">Cohnella pontilimi</name>
    <dbReference type="NCBI Taxonomy" id="2564100"/>
    <lineage>
        <taxon>Bacteria</taxon>
        <taxon>Bacillati</taxon>
        <taxon>Bacillota</taxon>
        <taxon>Bacilli</taxon>
        <taxon>Bacillales</taxon>
        <taxon>Paenibacillaceae</taxon>
        <taxon>Cohnella</taxon>
    </lineage>
</organism>
<dbReference type="InterPro" id="IPR006059">
    <property type="entry name" value="SBP"/>
</dbReference>
<dbReference type="Gene3D" id="3.40.190.10">
    <property type="entry name" value="Periplasmic binding protein-like II"/>
    <property type="match status" value="2"/>
</dbReference>
<dbReference type="PANTHER" id="PTHR43649:SF34">
    <property type="entry name" value="ABC TRANSPORTER PERIPLASMIC-BINDING PROTEIN YCJN-RELATED"/>
    <property type="match status" value="1"/>
</dbReference>
<evidence type="ECO:0000256" key="3">
    <source>
        <dbReference type="ARBA" id="ARBA00022729"/>
    </source>
</evidence>
<accession>A0A4U0FCF2</accession>
<dbReference type="Pfam" id="PF01547">
    <property type="entry name" value="SBP_bac_1"/>
    <property type="match status" value="1"/>
</dbReference>
<dbReference type="EMBL" id="SUPK01000004">
    <property type="protein sequence ID" value="TJY42465.1"/>
    <property type="molecule type" value="Genomic_DNA"/>
</dbReference>
<dbReference type="Proteomes" id="UP000309673">
    <property type="component" value="Unassembled WGS sequence"/>
</dbReference>
<sequence length="389" mass="43200">METVPDTEMVQKVTEKFTQETGIKVNIEAVNYSSMHEKLVPQLLGATSNYDLIVVDNYWVGEFTDAGWLELLDSFIQRDKFDTSVYLKSMFDMVGQVKGTTYMLPFYNYAMALVYRKDVFDDPDLKSKYQAETGRELKIPDTLEEYVNISKFITKQKGGSMYGSVMMGLRPDPISVEWLNYLYSSGGDFYNTDGSLRINDDKAVKALELYVDNMKNAAPKGAAGFGFDEAFNVFAQGNAASFITYNWMLPKLQNASESKVAGKVDIANVPGGSSLNGGWGWAIPKNAEDKEASWQYLKWIESFNSAKERALLGGSPTRRDVLADSDVVGVFPHYVKVQYILESSKMIPIIPQAPQLIEILGRELSEAVSGGKSPKAALDTVAKEVAALK</sequence>
<comment type="caution">
    <text evidence="4">The sequence shown here is derived from an EMBL/GenBank/DDBJ whole genome shotgun (WGS) entry which is preliminary data.</text>
</comment>
<comment type="similarity">
    <text evidence="1">Belongs to the bacterial solute-binding protein 1 family.</text>
</comment>
<evidence type="ECO:0000313" key="5">
    <source>
        <dbReference type="Proteomes" id="UP000309673"/>
    </source>
</evidence>
<reference evidence="4 5" key="1">
    <citation type="submission" date="2019-04" db="EMBL/GenBank/DDBJ databases">
        <title>Cohnella sp. nov., isolated from soil.</title>
        <authorList>
            <person name="Kim W."/>
        </authorList>
    </citation>
    <scope>NUCLEOTIDE SEQUENCE [LARGE SCALE GENOMIC DNA]</scope>
    <source>
        <strain evidence="4 5">CAU 1483</strain>
    </source>
</reference>
<evidence type="ECO:0000256" key="2">
    <source>
        <dbReference type="ARBA" id="ARBA00022448"/>
    </source>
</evidence>
<dbReference type="PANTHER" id="PTHR43649">
    <property type="entry name" value="ARABINOSE-BINDING PROTEIN-RELATED"/>
    <property type="match status" value="1"/>
</dbReference>
<keyword evidence="2" id="KW-0813">Transport</keyword>
<protein>
    <submittedName>
        <fullName evidence="4">Extracellular solute-binding protein</fullName>
    </submittedName>
</protein>
<keyword evidence="3" id="KW-0732">Signal</keyword>
<dbReference type="SUPFAM" id="SSF53850">
    <property type="entry name" value="Periplasmic binding protein-like II"/>
    <property type="match status" value="1"/>
</dbReference>
<evidence type="ECO:0000256" key="1">
    <source>
        <dbReference type="ARBA" id="ARBA00008520"/>
    </source>
</evidence>
<dbReference type="OrthoDB" id="9770625at2"/>
<keyword evidence="5" id="KW-1185">Reference proteome</keyword>
<dbReference type="InterPro" id="IPR050490">
    <property type="entry name" value="Bact_solute-bd_prot1"/>
</dbReference>
<dbReference type="AlphaFoldDB" id="A0A4U0FCF2"/>
<proteinExistence type="inferred from homology"/>
<name>A0A4U0FCF2_9BACL</name>
<evidence type="ECO:0000313" key="4">
    <source>
        <dbReference type="EMBL" id="TJY42465.1"/>
    </source>
</evidence>
<gene>
    <name evidence="4" type="ORF">E5161_09520</name>
</gene>